<evidence type="ECO:0000313" key="2">
    <source>
        <dbReference type="Proteomes" id="UP000198211"/>
    </source>
</evidence>
<dbReference type="EMBL" id="NBNE01000144">
    <property type="protein sequence ID" value="OWZ22340.1"/>
    <property type="molecule type" value="Genomic_DNA"/>
</dbReference>
<evidence type="ECO:0000313" key="1">
    <source>
        <dbReference type="EMBL" id="OWZ22340.1"/>
    </source>
</evidence>
<dbReference type="SUPFAM" id="SSF56672">
    <property type="entry name" value="DNA/RNA polymerases"/>
    <property type="match status" value="1"/>
</dbReference>
<dbReference type="PANTHER" id="PTHR24559">
    <property type="entry name" value="TRANSPOSON TY3-I GAG-POL POLYPROTEIN"/>
    <property type="match status" value="1"/>
</dbReference>
<dbReference type="InterPro" id="IPR043502">
    <property type="entry name" value="DNA/RNA_pol_sf"/>
</dbReference>
<name>A0A225WZL7_9STRA</name>
<gene>
    <name evidence="1" type="ORF">PHMEG_0002965</name>
</gene>
<reference evidence="2" key="1">
    <citation type="submission" date="2017-03" db="EMBL/GenBank/DDBJ databases">
        <title>Phytopthora megakarya and P. palmivora, two closely related causual agents of cacao black pod achieved similar genome size and gene model numbers by different mechanisms.</title>
        <authorList>
            <person name="Ali S."/>
            <person name="Shao J."/>
            <person name="Larry D.J."/>
            <person name="Kronmiller B."/>
            <person name="Shen D."/>
            <person name="Strem M.D."/>
            <person name="Melnick R.L."/>
            <person name="Guiltinan M.J."/>
            <person name="Tyler B.M."/>
            <person name="Meinhardt L.W."/>
            <person name="Bailey B.A."/>
        </authorList>
    </citation>
    <scope>NUCLEOTIDE SEQUENCE [LARGE SCALE GENOMIC DNA]</scope>
    <source>
        <strain evidence="2">zdho120</strain>
    </source>
</reference>
<dbReference type="AlphaFoldDB" id="A0A225WZL7"/>
<dbReference type="InterPro" id="IPR021109">
    <property type="entry name" value="Peptidase_aspartic_dom_sf"/>
</dbReference>
<comment type="caution">
    <text evidence="1">The sequence shown here is derived from an EMBL/GenBank/DDBJ whole genome shotgun (WGS) entry which is preliminary data.</text>
</comment>
<dbReference type="InterPro" id="IPR053134">
    <property type="entry name" value="RNA-dir_DNA_polymerase"/>
</dbReference>
<proteinExistence type="predicted"/>
<protein>
    <recommendedName>
        <fullName evidence="3">Reverse transcriptase</fullName>
    </recommendedName>
</protein>
<accession>A0A225WZL7</accession>
<sequence>MIEQSSYDLAKEEPKECDKEWKDQLYPLAEVELQRRMKQNAKARKPPSLEEMSRTLGIPVEKLGKTKEASKDVRSTPEFWTEWCSQTLATTDESKRANRDFKGVLNKTEEKTNASVIRRLLYDDLKCELKDCFSLEQEEWVHSKKGEDRFCALRLEETHSVSKIRVDCLLEWTRKYYNREAPAMMAKMSKRSQTKVVKEEPVVIRKNVAFLVGSIDDTDRTEETHCAYEFVPEPRTWKRRPPGLCAVNETVNHVPVVPDRKRVICSVGDFEVLWGYIDCYPTERLAYSGAIASLVHERVLRHIERVSHTLRTYSGSLYNVSGHSIKVRGVIELPITLGTVETMLSFVVVDRLHVDAILGTDILKAFGAVIDWKINVGVDRERSSGVIRAGLNVTLSRDTTVLVEGITGGDDSLRIARTLCTVQDGQVIVEICNASTEELVIKENAQAAVAAVVPVSAFQLERELTSGDTSNVSKALAESSGDALKVDFSDSDMNDEQYELFAKMLNGFKDLFVETSKRPGRTDLLNFKIDTGTHAPINQQPYRVSRVEGEVMEAEMDQYTDLGLIRPSMSPWASPVLMIRKPDVGGRFCIDYRKMNAVTIKDSYPMPLIDDILDVLGQA</sequence>
<dbReference type="Gene3D" id="3.10.10.10">
    <property type="entry name" value="HIV Type 1 Reverse Transcriptase, subunit A, domain 1"/>
    <property type="match status" value="1"/>
</dbReference>
<dbReference type="CDD" id="cd01647">
    <property type="entry name" value="RT_LTR"/>
    <property type="match status" value="1"/>
</dbReference>
<keyword evidence="2" id="KW-1185">Reference proteome</keyword>
<dbReference type="OrthoDB" id="420169at2759"/>
<dbReference type="SUPFAM" id="SSF50630">
    <property type="entry name" value="Acid proteases"/>
    <property type="match status" value="1"/>
</dbReference>
<dbReference type="PANTHER" id="PTHR24559:SF444">
    <property type="entry name" value="REVERSE TRANSCRIPTASE DOMAIN-CONTAINING PROTEIN"/>
    <property type="match status" value="1"/>
</dbReference>
<dbReference type="Gene3D" id="2.40.70.10">
    <property type="entry name" value="Acid Proteases"/>
    <property type="match status" value="1"/>
</dbReference>
<evidence type="ECO:0008006" key="3">
    <source>
        <dbReference type="Google" id="ProtNLM"/>
    </source>
</evidence>
<organism evidence="1 2">
    <name type="scientific">Phytophthora megakarya</name>
    <dbReference type="NCBI Taxonomy" id="4795"/>
    <lineage>
        <taxon>Eukaryota</taxon>
        <taxon>Sar</taxon>
        <taxon>Stramenopiles</taxon>
        <taxon>Oomycota</taxon>
        <taxon>Peronosporomycetes</taxon>
        <taxon>Peronosporales</taxon>
        <taxon>Peronosporaceae</taxon>
        <taxon>Phytophthora</taxon>
    </lineage>
</organism>
<dbReference type="Proteomes" id="UP000198211">
    <property type="component" value="Unassembled WGS sequence"/>
</dbReference>